<accession>A0A286PGM5</accession>
<keyword evidence="2" id="KW-1185">Reference proteome</keyword>
<proteinExistence type="predicted"/>
<evidence type="ECO:0000313" key="2">
    <source>
        <dbReference type="Proteomes" id="UP000217446"/>
    </source>
</evidence>
<dbReference type="AlphaFoldDB" id="A0A286PGM5"/>
<dbReference type="Proteomes" id="UP000217446">
    <property type="component" value="Unassembled WGS sequence"/>
</dbReference>
<organism evidence="1 2">
    <name type="scientific">Streptomyces olivochromogenes</name>
    <dbReference type="NCBI Taxonomy" id="1963"/>
    <lineage>
        <taxon>Bacteria</taxon>
        <taxon>Bacillati</taxon>
        <taxon>Actinomycetota</taxon>
        <taxon>Actinomycetes</taxon>
        <taxon>Kitasatosporales</taxon>
        <taxon>Streptomycetaceae</taxon>
        <taxon>Streptomyces</taxon>
    </lineage>
</organism>
<reference evidence="2" key="1">
    <citation type="submission" date="2017-05" db="EMBL/GenBank/DDBJ databases">
        <title>Streptomyces olivochromogenes NBRC 3561 whole genome shotgun sequence.</title>
        <authorList>
            <person name="Dohra H."/>
            <person name="Kodani S."/>
        </authorList>
    </citation>
    <scope>NUCLEOTIDE SEQUENCE [LARGE SCALE GENOMIC DNA]</scope>
    <source>
        <strain evidence="2">NBRC 3561</strain>
    </source>
</reference>
<dbReference type="EMBL" id="BDQI01000061">
    <property type="protein sequence ID" value="GAX58704.1"/>
    <property type="molecule type" value="Genomic_DNA"/>
</dbReference>
<gene>
    <name evidence="1" type="ORF">SO3561_10279</name>
</gene>
<comment type="caution">
    <text evidence="1">The sequence shown here is derived from an EMBL/GenBank/DDBJ whole genome shotgun (WGS) entry which is preliminary data.</text>
</comment>
<dbReference type="STRING" id="1963.AQJ27_47510"/>
<evidence type="ECO:0000313" key="1">
    <source>
        <dbReference type="EMBL" id="GAX58704.1"/>
    </source>
</evidence>
<name>A0A286PGM5_STROL</name>
<protein>
    <recommendedName>
        <fullName evidence="3">Transposase</fullName>
    </recommendedName>
</protein>
<evidence type="ECO:0008006" key="3">
    <source>
        <dbReference type="Google" id="ProtNLM"/>
    </source>
</evidence>
<sequence length="74" mass="8387">MDPERPESRTEFEQVQLKTVRTHCPGLDAAIVGLTLPWNFGVVGGHVNRIKMLERQMFGRAGFDVLRKRVLLAP</sequence>
<dbReference type="RefSeq" id="WP_067384346.1">
    <property type="nucleotide sequence ID" value="NZ_BDQI01000061.1"/>
</dbReference>